<keyword evidence="3" id="KW-1185">Reference proteome</keyword>
<dbReference type="SUPFAM" id="SSF46785">
    <property type="entry name" value="Winged helix' DNA-binding domain"/>
    <property type="match status" value="1"/>
</dbReference>
<dbReference type="EMBL" id="JARRAG010000001">
    <property type="protein sequence ID" value="MDG3003868.1"/>
    <property type="molecule type" value="Genomic_DNA"/>
</dbReference>
<dbReference type="Gene3D" id="1.10.10.10">
    <property type="entry name" value="Winged helix-like DNA-binding domain superfamily/Winged helix DNA-binding domain"/>
    <property type="match status" value="1"/>
</dbReference>
<dbReference type="InterPro" id="IPR000944">
    <property type="entry name" value="Tscrpt_reg_Rrf2"/>
</dbReference>
<gene>
    <name evidence="2" type="ORF">PZE19_08800</name>
</gene>
<evidence type="ECO:0000313" key="2">
    <source>
        <dbReference type="EMBL" id="MDG3003868.1"/>
    </source>
</evidence>
<dbReference type="InterPro" id="IPR036390">
    <property type="entry name" value="WH_DNA-bd_sf"/>
</dbReference>
<reference evidence="2 3" key="1">
    <citation type="submission" date="2023-03" db="EMBL/GenBank/DDBJ databases">
        <title>Paludisphaera mucosa sp. nov. a novel planctomycete from northern fen.</title>
        <authorList>
            <person name="Ivanova A."/>
        </authorList>
    </citation>
    <scope>NUCLEOTIDE SEQUENCE [LARGE SCALE GENOMIC DNA]</scope>
    <source>
        <strain evidence="2 3">Pla2</strain>
    </source>
</reference>
<dbReference type="PROSITE" id="PS01332">
    <property type="entry name" value="HTH_RRF2_1"/>
    <property type="match status" value="1"/>
</dbReference>
<dbReference type="Proteomes" id="UP001216907">
    <property type="component" value="Unassembled WGS sequence"/>
</dbReference>
<dbReference type="InterPro" id="IPR036388">
    <property type="entry name" value="WH-like_DNA-bd_sf"/>
</dbReference>
<evidence type="ECO:0000313" key="3">
    <source>
        <dbReference type="Proteomes" id="UP001216907"/>
    </source>
</evidence>
<dbReference type="PANTHER" id="PTHR33221:SF5">
    <property type="entry name" value="HTH-TYPE TRANSCRIPTIONAL REGULATOR ISCR"/>
    <property type="match status" value="1"/>
</dbReference>
<protein>
    <submittedName>
        <fullName evidence="2">Rrf2 family transcriptional regulator</fullName>
    </submittedName>
</protein>
<dbReference type="PANTHER" id="PTHR33221">
    <property type="entry name" value="WINGED HELIX-TURN-HELIX TRANSCRIPTIONAL REGULATOR, RRF2 FAMILY"/>
    <property type="match status" value="1"/>
</dbReference>
<dbReference type="Pfam" id="PF02082">
    <property type="entry name" value="Rrf2"/>
    <property type="match status" value="1"/>
</dbReference>
<sequence>MKVSAKAEYACLAVLALARQGPNAPPLRIRDISESHGIPERYLVQILLHLKGAGLVVSTRGASGGYQLARPPEAISVREILTAVDGPDDAARETPAADRRASQILNRLWDRVREAERAVLDQTTVATLVAQATPHEWTI</sequence>
<dbReference type="NCBIfam" id="TIGR00738">
    <property type="entry name" value="rrf2_super"/>
    <property type="match status" value="1"/>
</dbReference>
<proteinExistence type="predicted"/>
<organism evidence="2 3">
    <name type="scientific">Paludisphaera mucosa</name>
    <dbReference type="NCBI Taxonomy" id="3030827"/>
    <lineage>
        <taxon>Bacteria</taxon>
        <taxon>Pseudomonadati</taxon>
        <taxon>Planctomycetota</taxon>
        <taxon>Planctomycetia</taxon>
        <taxon>Isosphaerales</taxon>
        <taxon>Isosphaeraceae</taxon>
        <taxon>Paludisphaera</taxon>
    </lineage>
</organism>
<dbReference type="RefSeq" id="WP_277860214.1">
    <property type="nucleotide sequence ID" value="NZ_JARRAG010000001.1"/>
</dbReference>
<evidence type="ECO:0000256" key="1">
    <source>
        <dbReference type="ARBA" id="ARBA00023125"/>
    </source>
</evidence>
<dbReference type="InterPro" id="IPR030489">
    <property type="entry name" value="TR_Rrf2-type_CS"/>
</dbReference>
<dbReference type="PROSITE" id="PS51197">
    <property type="entry name" value="HTH_RRF2_2"/>
    <property type="match status" value="1"/>
</dbReference>
<accession>A0ABT6F901</accession>
<comment type="caution">
    <text evidence="2">The sequence shown here is derived from an EMBL/GenBank/DDBJ whole genome shotgun (WGS) entry which is preliminary data.</text>
</comment>
<keyword evidence="1" id="KW-0238">DNA-binding</keyword>
<name>A0ABT6F901_9BACT</name>